<dbReference type="STRING" id="443610.VE25_17950"/>
<dbReference type="InterPro" id="IPR029063">
    <property type="entry name" value="SAM-dependent_MTases_sf"/>
</dbReference>
<feature type="domain" description="Methyltransferase" evidence="3">
    <location>
        <begin position="46"/>
        <end position="139"/>
    </location>
</feature>
<evidence type="ECO:0000259" key="3">
    <source>
        <dbReference type="Pfam" id="PF13649"/>
    </source>
</evidence>
<dbReference type="Proteomes" id="UP000033632">
    <property type="component" value="Unassembled WGS sequence"/>
</dbReference>
<dbReference type="PANTHER" id="PTHR43861:SF1">
    <property type="entry name" value="TRANS-ACONITATE 2-METHYLTRANSFERASE"/>
    <property type="match status" value="1"/>
</dbReference>
<dbReference type="EMBL" id="JZEX01000150">
    <property type="protein sequence ID" value="KKB10456.1"/>
    <property type="molecule type" value="Genomic_DNA"/>
</dbReference>
<dbReference type="SUPFAM" id="SSF53335">
    <property type="entry name" value="S-adenosyl-L-methionine-dependent methyltransferases"/>
    <property type="match status" value="1"/>
</dbReference>
<evidence type="ECO:0000256" key="2">
    <source>
        <dbReference type="ARBA" id="ARBA00022679"/>
    </source>
</evidence>
<dbReference type="InterPro" id="IPR041698">
    <property type="entry name" value="Methyltransf_25"/>
</dbReference>
<gene>
    <name evidence="4" type="ORF">VE25_17950</name>
</gene>
<keyword evidence="2 4" id="KW-0808">Transferase</keyword>
<dbReference type="PANTHER" id="PTHR43861">
    <property type="entry name" value="TRANS-ACONITATE 2-METHYLTRANSFERASE-RELATED"/>
    <property type="match status" value="1"/>
</dbReference>
<name>A0A0F5FNN7_9HYPH</name>
<evidence type="ECO:0000313" key="4">
    <source>
        <dbReference type="EMBL" id="KKB10456.1"/>
    </source>
</evidence>
<dbReference type="Pfam" id="PF13649">
    <property type="entry name" value="Methyltransf_25"/>
    <property type="match status" value="1"/>
</dbReference>
<evidence type="ECO:0000313" key="5">
    <source>
        <dbReference type="Proteomes" id="UP000033632"/>
    </source>
</evidence>
<evidence type="ECO:0000256" key="1">
    <source>
        <dbReference type="ARBA" id="ARBA00022603"/>
    </source>
</evidence>
<sequence length="224" mass="24593">MKSSPFSGPFVSSYADGTPRRVPGFFDLHRMTTMLLAERMPADGRVLVLGAGGGLELKAFAEQHPGWSFDGIDPSADMLRLAEQTVEPYSGRIRLHEGYIESAPEGPFDAATSLLTFHFIPREQRLATLTEIRRRLVPGAPFVLAHISFGQTEPERSMWIARHVAFGAPDGADPAQLENARQAIATRLSILAPEEEEAMLREAGFSDIALFYAGLSFRGWVGYA</sequence>
<reference evidence="4 5" key="1">
    <citation type="submission" date="2015-03" db="EMBL/GenBank/DDBJ databases">
        <authorList>
            <person name="Hassan Y.I."/>
            <person name="Lepp D."/>
            <person name="Li X.-Z."/>
            <person name="Zhou T."/>
        </authorList>
    </citation>
    <scope>NUCLEOTIDE SEQUENCE [LARGE SCALE GENOMIC DNA]</scope>
    <source>
        <strain evidence="4 5">BD-c194</strain>
    </source>
</reference>
<proteinExistence type="predicted"/>
<protein>
    <submittedName>
        <fullName evidence="4">Methyltransferase</fullName>
    </submittedName>
</protein>
<dbReference type="GO" id="GO:0008168">
    <property type="term" value="F:methyltransferase activity"/>
    <property type="evidence" value="ECO:0007669"/>
    <property type="project" value="UniProtKB-KW"/>
</dbReference>
<dbReference type="CDD" id="cd02440">
    <property type="entry name" value="AdoMet_MTases"/>
    <property type="match status" value="1"/>
</dbReference>
<organism evidence="4 5">
    <name type="scientific">Devosia geojensis</name>
    <dbReference type="NCBI Taxonomy" id="443610"/>
    <lineage>
        <taxon>Bacteria</taxon>
        <taxon>Pseudomonadati</taxon>
        <taxon>Pseudomonadota</taxon>
        <taxon>Alphaproteobacteria</taxon>
        <taxon>Hyphomicrobiales</taxon>
        <taxon>Devosiaceae</taxon>
        <taxon>Devosia</taxon>
    </lineage>
</organism>
<dbReference type="AlphaFoldDB" id="A0A0F5FNN7"/>
<comment type="caution">
    <text evidence="4">The sequence shown here is derived from an EMBL/GenBank/DDBJ whole genome shotgun (WGS) entry which is preliminary data.</text>
</comment>
<dbReference type="OrthoDB" id="213472at2"/>
<accession>A0A0F5FNN7</accession>
<dbReference type="Gene3D" id="3.40.50.150">
    <property type="entry name" value="Vaccinia Virus protein VP39"/>
    <property type="match status" value="1"/>
</dbReference>
<dbReference type="PATRIC" id="fig|443610.3.peg.1893"/>
<dbReference type="GO" id="GO:0032259">
    <property type="term" value="P:methylation"/>
    <property type="evidence" value="ECO:0007669"/>
    <property type="project" value="UniProtKB-KW"/>
</dbReference>
<keyword evidence="5" id="KW-1185">Reference proteome</keyword>
<dbReference type="RefSeq" id="WP_046110041.1">
    <property type="nucleotide sequence ID" value="NZ_JZEX01000150.1"/>
</dbReference>
<keyword evidence="1 4" id="KW-0489">Methyltransferase</keyword>